<dbReference type="PANTHER" id="PTHR33146">
    <property type="entry name" value="ENDONUCLEASE 4"/>
    <property type="match status" value="1"/>
</dbReference>
<protein>
    <submittedName>
        <fullName evidence="7">S1/P1 nuclease</fullName>
    </submittedName>
</protein>
<dbReference type="EMBL" id="JBHTIA010000012">
    <property type="protein sequence ID" value="MFD0766685.1"/>
    <property type="molecule type" value="Genomic_DNA"/>
</dbReference>
<sequence length="266" mass="30329">MKISVFKKIILGIAIIYLPAKSMAWGTNGHRISGQIADSYLNAKARAAVKAILGNESIAMTSNWADFIKSDPQYKYLSEWHYIDFDKEYSYPEMQAFLKQDTATDAYTKMNFLIGELRRKNLPKANKLLALRMLIHIVEDVHQPMHTAHTADKGGNDIKLTWFNNQTNLHSIWDSQLIDFQQLSYTEYVSWINHPTAAQIKNWQKAPVSQWLFESSQIATKIYAGVKDGDKVNVYKYNFDYIGTLNNQLVKGGVRLAGLLNQIFGA</sequence>
<dbReference type="Pfam" id="PF02265">
    <property type="entry name" value="S1-P1_nuclease"/>
    <property type="match status" value="1"/>
</dbReference>
<dbReference type="PANTHER" id="PTHR33146:SF26">
    <property type="entry name" value="ENDONUCLEASE 4"/>
    <property type="match status" value="1"/>
</dbReference>
<keyword evidence="4" id="KW-0378">Hydrolase</keyword>
<dbReference type="Gene3D" id="1.10.575.10">
    <property type="entry name" value="P1 Nuclease"/>
    <property type="match status" value="1"/>
</dbReference>
<keyword evidence="1" id="KW-0540">Nuclease</keyword>
<evidence type="ECO:0000256" key="4">
    <source>
        <dbReference type="ARBA" id="ARBA00022801"/>
    </source>
</evidence>
<proteinExistence type="predicted"/>
<evidence type="ECO:0000256" key="6">
    <source>
        <dbReference type="ARBA" id="ARBA00023180"/>
    </source>
</evidence>
<evidence type="ECO:0000313" key="7">
    <source>
        <dbReference type="EMBL" id="MFD0766685.1"/>
    </source>
</evidence>
<keyword evidence="6" id="KW-0325">Glycoprotein</keyword>
<keyword evidence="8" id="KW-1185">Reference proteome</keyword>
<dbReference type="CDD" id="cd11010">
    <property type="entry name" value="S1-P1_nuclease"/>
    <property type="match status" value="1"/>
</dbReference>
<dbReference type="RefSeq" id="WP_377144828.1">
    <property type="nucleotide sequence ID" value="NZ_JBHTIA010000012.1"/>
</dbReference>
<dbReference type="Proteomes" id="UP001597073">
    <property type="component" value="Unassembled WGS sequence"/>
</dbReference>
<accession>A0ABW2ZL22</accession>
<evidence type="ECO:0000256" key="5">
    <source>
        <dbReference type="ARBA" id="ARBA00023157"/>
    </source>
</evidence>
<dbReference type="SUPFAM" id="SSF48537">
    <property type="entry name" value="Phospholipase C/P1 nuclease"/>
    <property type="match status" value="1"/>
</dbReference>
<evidence type="ECO:0000313" key="8">
    <source>
        <dbReference type="Proteomes" id="UP001597073"/>
    </source>
</evidence>
<keyword evidence="5" id="KW-1015">Disulfide bond</keyword>
<organism evidence="7 8">
    <name type="scientific">Mucilaginibacter lutimaris</name>
    <dbReference type="NCBI Taxonomy" id="931629"/>
    <lineage>
        <taxon>Bacteria</taxon>
        <taxon>Pseudomonadati</taxon>
        <taxon>Bacteroidota</taxon>
        <taxon>Sphingobacteriia</taxon>
        <taxon>Sphingobacteriales</taxon>
        <taxon>Sphingobacteriaceae</taxon>
        <taxon>Mucilaginibacter</taxon>
    </lineage>
</organism>
<evidence type="ECO:0000256" key="3">
    <source>
        <dbReference type="ARBA" id="ARBA00022759"/>
    </source>
</evidence>
<keyword evidence="2" id="KW-0479">Metal-binding</keyword>
<keyword evidence="3" id="KW-0255">Endonuclease</keyword>
<gene>
    <name evidence="7" type="ORF">ACFQZI_17620</name>
</gene>
<name>A0ABW2ZL22_9SPHI</name>
<evidence type="ECO:0000256" key="1">
    <source>
        <dbReference type="ARBA" id="ARBA00022722"/>
    </source>
</evidence>
<comment type="caution">
    <text evidence="7">The sequence shown here is derived from an EMBL/GenBank/DDBJ whole genome shotgun (WGS) entry which is preliminary data.</text>
</comment>
<evidence type="ECO:0000256" key="2">
    <source>
        <dbReference type="ARBA" id="ARBA00022723"/>
    </source>
</evidence>
<dbReference type="InterPro" id="IPR008947">
    <property type="entry name" value="PLipase_C/P1_nuclease_dom_sf"/>
</dbReference>
<dbReference type="InterPro" id="IPR003154">
    <property type="entry name" value="S1/P1nuclease"/>
</dbReference>
<reference evidence="8" key="1">
    <citation type="journal article" date="2019" name="Int. J. Syst. Evol. Microbiol.">
        <title>The Global Catalogue of Microorganisms (GCM) 10K type strain sequencing project: providing services to taxonomists for standard genome sequencing and annotation.</title>
        <authorList>
            <consortium name="The Broad Institute Genomics Platform"/>
            <consortium name="The Broad Institute Genome Sequencing Center for Infectious Disease"/>
            <person name="Wu L."/>
            <person name="Ma J."/>
        </authorList>
    </citation>
    <scope>NUCLEOTIDE SEQUENCE [LARGE SCALE GENOMIC DNA]</scope>
    <source>
        <strain evidence="8">CCUG 60742</strain>
    </source>
</reference>